<evidence type="ECO:0000256" key="1">
    <source>
        <dbReference type="SAM" id="MobiDB-lite"/>
    </source>
</evidence>
<dbReference type="EMBL" id="JARJBB010000003">
    <property type="protein sequence ID" value="MDF3298407.1"/>
    <property type="molecule type" value="Genomic_DNA"/>
</dbReference>
<organism evidence="2 3">
    <name type="scientific">Streptomyces tropicalis</name>
    <dbReference type="NCBI Taxonomy" id="3034234"/>
    <lineage>
        <taxon>Bacteria</taxon>
        <taxon>Bacillati</taxon>
        <taxon>Actinomycetota</taxon>
        <taxon>Actinomycetes</taxon>
        <taxon>Kitasatosporales</taxon>
        <taxon>Streptomycetaceae</taxon>
        <taxon>Streptomyces</taxon>
    </lineage>
</organism>
<gene>
    <name evidence="2" type="ORF">P3H78_07125</name>
</gene>
<dbReference type="RefSeq" id="WP_276108333.1">
    <property type="nucleotide sequence ID" value="NZ_JARJBB010000003.1"/>
</dbReference>
<keyword evidence="3" id="KW-1185">Reference proteome</keyword>
<dbReference type="Proteomes" id="UP001221150">
    <property type="component" value="Unassembled WGS sequence"/>
</dbReference>
<sequence>MTAGQAPGTAGRPCGAAREAPGAGEAVHDAASDRVGRVTGHEGPYVRIRPLGGGRAWDATADDLRVLTQDELLSALVAEVNTRSGRRP</sequence>
<reference evidence="2 3" key="1">
    <citation type="submission" date="2023-03" db="EMBL/GenBank/DDBJ databases">
        <title>Draft genome sequence of Streptomyces sp. K1PA1 isolated from peat swamp forest in Thailand.</title>
        <authorList>
            <person name="Klaysubun C."/>
            <person name="Duangmal K."/>
        </authorList>
    </citation>
    <scope>NUCLEOTIDE SEQUENCE [LARGE SCALE GENOMIC DNA]</scope>
    <source>
        <strain evidence="2 3">K1PA1</strain>
    </source>
</reference>
<proteinExistence type="predicted"/>
<name>A0ABT6A184_9ACTN</name>
<evidence type="ECO:0000313" key="2">
    <source>
        <dbReference type="EMBL" id="MDF3298407.1"/>
    </source>
</evidence>
<accession>A0ABT6A184</accession>
<feature type="region of interest" description="Disordered" evidence="1">
    <location>
        <begin position="1"/>
        <end position="29"/>
    </location>
</feature>
<protein>
    <submittedName>
        <fullName evidence="2">Uncharacterized protein</fullName>
    </submittedName>
</protein>
<feature type="compositionally biased region" description="Low complexity" evidence="1">
    <location>
        <begin position="10"/>
        <end position="25"/>
    </location>
</feature>
<comment type="caution">
    <text evidence="2">The sequence shown here is derived from an EMBL/GenBank/DDBJ whole genome shotgun (WGS) entry which is preliminary data.</text>
</comment>
<evidence type="ECO:0000313" key="3">
    <source>
        <dbReference type="Proteomes" id="UP001221150"/>
    </source>
</evidence>